<feature type="domain" description="Aminotransferase class V" evidence="7">
    <location>
        <begin position="329"/>
        <end position="434"/>
    </location>
</feature>
<dbReference type="Proteomes" id="UP000018461">
    <property type="component" value="Unassembled WGS sequence"/>
</dbReference>
<evidence type="ECO:0000256" key="6">
    <source>
        <dbReference type="RuleBase" id="RU004504"/>
    </source>
</evidence>
<evidence type="ECO:0000256" key="2">
    <source>
        <dbReference type="ARBA" id="ARBA00010447"/>
    </source>
</evidence>
<name>G9WM93_9FIRM</name>
<dbReference type="PIRSF" id="PIRSF005572">
    <property type="entry name" value="NifS"/>
    <property type="match status" value="1"/>
</dbReference>
<keyword evidence="9" id="KW-1185">Reference proteome</keyword>
<dbReference type="EMBL" id="AFZC02000003">
    <property type="protein sequence ID" value="EHL12439.1"/>
    <property type="molecule type" value="Genomic_DNA"/>
</dbReference>
<evidence type="ECO:0000259" key="7">
    <source>
        <dbReference type="Pfam" id="PF00266"/>
    </source>
</evidence>
<evidence type="ECO:0000313" key="8">
    <source>
        <dbReference type="EMBL" id="EHL12439.1"/>
    </source>
</evidence>
<gene>
    <name evidence="8" type="ORF">HMPREF9625_00476</name>
</gene>
<comment type="catalytic activity">
    <reaction evidence="5">
        <text>(sulfur carrier)-H + L-cysteine = (sulfur carrier)-SH + L-alanine</text>
        <dbReference type="Rhea" id="RHEA:43892"/>
        <dbReference type="Rhea" id="RHEA-COMP:14737"/>
        <dbReference type="Rhea" id="RHEA-COMP:14739"/>
        <dbReference type="ChEBI" id="CHEBI:29917"/>
        <dbReference type="ChEBI" id="CHEBI:35235"/>
        <dbReference type="ChEBI" id="CHEBI:57972"/>
        <dbReference type="ChEBI" id="CHEBI:64428"/>
        <dbReference type="EC" id="2.8.1.7"/>
    </reaction>
</comment>
<dbReference type="SUPFAM" id="SSF53383">
    <property type="entry name" value="PLP-dependent transferases"/>
    <property type="match status" value="1"/>
</dbReference>
<comment type="similarity">
    <text evidence="2">Belongs to the class-V pyridoxal-phosphate-dependent aminotransferase family. Csd subfamily.</text>
</comment>
<reference evidence="8" key="1">
    <citation type="submission" date="2011-08" db="EMBL/GenBank/DDBJ databases">
        <authorList>
            <consortium name="The Broad Institute Genome Sequencing Platform"/>
            <person name="Earl A."/>
            <person name="Ward D."/>
            <person name="Feldgarden M."/>
            <person name="Gevers D."/>
            <person name="Sizova M."/>
            <person name="Hazen A."/>
            <person name="Epstein S."/>
            <person name="Young S.K."/>
            <person name="Zeng Q."/>
            <person name="Gargeya S."/>
            <person name="Fitzgerald M."/>
            <person name="Haas B."/>
            <person name="Abouelleil A."/>
            <person name="Alvarado L."/>
            <person name="Arachchi H.M."/>
            <person name="Berlin A."/>
            <person name="Brown A."/>
            <person name="Chapman S.B."/>
            <person name="Chen Z."/>
            <person name="Dunbar C."/>
            <person name="Freedman E."/>
            <person name="Gearin G."/>
            <person name="Gellesch M."/>
            <person name="Goldberg J."/>
            <person name="Griggs A."/>
            <person name="Gujja S."/>
            <person name="Heiman D."/>
            <person name="Howarth C."/>
            <person name="Larson L."/>
            <person name="Lui A."/>
            <person name="MacDonald P.J.P."/>
            <person name="Montmayeur A."/>
            <person name="Murphy C."/>
            <person name="Neiman D."/>
            <person name="Pearson M."/>
            <person name="Priest M."/>
            <person name="Roberts A."/>
            <person name="Saif S."/>
            <person name="Shea T."/>
            <person name="Shenoy N."/>
            <person name="Sisk P."/>
            <person name="Stolte C."/>
            <person name="Sykes S."/>
            <person name="Wortman J."/>
            <person name="Nusbaum C."/>
            <person name="Birren B."/>
        </authorList>
    </citation>
    <scope>NUCLEOTIDE SEQUENCE</scope>
    <source>
        <strain evidence="8">ACB1</strain>
    </source>
</reference>
<dbReference type="GO" id="GO:0031071">
    <property type="term" value="F:cysteine desulfurase activity"/>
    <property type="evidence" value="ECO:0007669"/>
    <property type="project" value="UniProtKB-EC"/>
</dbReference>
<dbReference type="InterPro" id="IPR015421">
    <property type="entry name" value="PyrdxlP-dep_Trfase_major"/>
</dbReference>
<dbReference type="Pfam" id="PF00266">
    <property type="entry name" value="Aminotran_5"/>
    <property type="match status" value="2"/>
</dbReference>
<dbReference type="InterPro" id="IPR015424">
    <property type="entry name" value="PyrdxlP-dep_Trfase"/>
</dbReference>
<dbReference type="PANTHER" id="PTHR43586:SF4">
    <property type="entry name" value="ISOPENICILLIN N EPIMERASE"/>
    <property type="match status" value="1"/>
</dbReference>
<dbReference type="Gene3D" id="3.90.1150.10">
    <property type="entry name" value="Aspartate Aminotransferase, domain 1"/>
    <property type="match status" value="1"/>
</dbReference>
<dbReference type="PANTHER" id="PTHR43586">
    <property type="entry name" value="CYSTEINE DESULFURASE"/>
    <property type="match status" value="1"/>
</dbReference>
<dbReference type="AlphaFoldDB" id="G9WM93"/>
<protein>
    <recommendedName>
        <fullName evidence="3">cysteine desulfurase</fullName>
        <ecNumber evidence="3">2.8.1.7</ecNumber>
    </recommendedName>
</protein>
<dbReference type="InterPro" id="IPR016454">
    <property type="entry name" value="Cysteine_dSase"/>
</dbReference>
<proteinExistence type="inferred from homology"/>
<evidence type="ECO:0000256" key="3">
    <source>
        <dbReference type="ARBA" id="ARBA00012239"/>
    </source>
</evidence>
<dbReference type="STRING" id="796943.HMPREF9625_00476"/>
<organism evidence="8 9">
    <name type="scientific">Oribacterium parvum ACB1</name>
    <dbReference type="NCBI Taxonomy" id="796943"/>
    <lineage>
        <taxon>Bacteria</taxon>
        <taxon>Bacillati</taxon>
        <taxon>Bacillota</taxon>
        <taxon>Clostridia</taxon>
        <taxon>Lachnospirales</taxon>
        <taxon>Lachnospiraceae</taxon>
        <taxon>Oribacterium</taxon>
    </lineage>
</organism>
<dbReference type="InterPro" id="IPR015422">
    <property type="entry name" value="PyrdxlP-dep_Trfase_small"/>
</dbReference>
<evidence type="ECO:0000256" key="4">
    <source>
        <dbReference type="ARBA" id="ARBA00022898"/>
    </source>
</evidence>
<dbReference type="HOGENOM" id="CLU_003433_2_4_9"/>
<dbReference type="PATRIC" id="fig|796943.3.peg.872"/>
<comment type="cofactor">
    <cofactor evidence="1 6">
        <name>pyridoxal 5'-phosphate</name>
        <dbReference type="ChEBI" id="CHEBI:597326"/>
    </cofactor>
</comment>
<dbReference type="RefSeq" id="WP_009534340.1">
    <property type="nucleotide sequence ID" value="NZ_KE148312.1"/>
</dbReference>
<sequence>MEQEKIYLDNAATSFPKPEEVPMAVYDYMTKLGTNVNRGGYATAYDTESVVFECRELIGALFHAPDYKNVVFTRNITESMNVVLKGLLHSGDHVIVSSMEHNAVMRPIRQLEKKGVSFTRVQCESDGSLKPEKLSSCLRPDTKAVVMTHASNVFGTMLPIEEVGNFCKENGLVFILDSAQTAGVFPIDMEKMHIDILCFTGHKGLLGPQGIGGFILRDELVLKIEPLISGGTGSLSNVETVPEFMPDRFEAGTPNLPGIFGLHAALNWLRKLGELSLLEEKRRTENVVFEDKENFHFLSSSEENIDRIENIFTRGADNAELFTTEHCFSAALEKISEHELHLTEEFLTLLEPLEKEGKLKIIGKKDTEMRTGVVSIQTLTRELSDTAFQLDTRYGIMTRVGLHCAPSAHKTMGTYPTGTIRFSFGFANTDKEVKLAIDALRELLEEEK</sequence>
<keyword evidence="4" id="KW-0663">Pyridoxal phosphate</keyword>
<accession>G9WM93</accession>
<comment type="caution">
    <text evidence="8">The sequence shown here is derived from an EMBL/GenBank/DDBJ whole genome shotgun (WGS) entry which is preliminary data.</text>
</comment>
<dbReference type="PROSITE" id="PS00595">
    <property type="entry name" value="AA_TRANSFER_CLASS_5"/>
    <property type="match status" value="1"/>
</dbReference>
<feature type="domain" description="Aminotransferase class V" evidence="7">
    <location>
        <begin position="6"/>
        <end position="285"/>
    </location>
</feature>
<evidence type="ECO:0000256" key="1">
    <source>
        <dbReference type="ARBA" id="ARBA00001933"/>
    </source>
</evidence>
<reference evidence="8" key="2">
    <citation type="submission" date="2013-03" db="EMBL/GenBank/DDBJ databases">
        <title>The Genome Sequence of Oribacterium sp. ACB1.</title>
        <authorList>
            <consortium name="The Broad Institute Genomics Platform"/>
            <consortium name="The Broad Institute Genome Sequencing Center for Infectious Disease"/>
            <person name="Earl A."/>
            <person name="Ward D."/>
            <person name="Feldgarden M."/>
            <person name="Gevers D."/>
            <person name="Sizova M."/>
            <person name="Hazen A."/>
            <person name="Epstein S."/>
            <person name="Walker B."/>
            <person name="Young S."/>
            <person name="Zeng Q."/>
            <person name="Gargeya S."/>
            <person name="Fitzgerald M."/>
            <person name="Haas B."/>
            <person name="Abouelleil A."/>
            <person name="Allen A.W."/>
            <person name="Alvarado L."/>
            <person name="Arachchi H.M."/>
            <person name="Berlin A.M."/>
            <person name="Chapman S.B."/>
            <person name="Gainer-Dewar J."/>
            <person name="Goldberg J."/>
            <person name="Griggs A."/>
            <person name="Gujja S."/>
            <person name="Hansen M."/>
            <person name="Howarth C."/>
            <person name="Imamovic A."/>
            <person name="Ireland A."/>
            <person name="Larimer J."/>
            <person name="McCowan C."/>
            <person name="Murphy C."/>
            <person name="Pearson M."/>
            <person name="Poon T.W."/>
            <person name="Priest M."/>
            <person name="Roberts A."/>
            <person name="Saif S."/>
            <person name="Shea T."/>
            <person name="Sisk P."/>
            <person name="Sykes S."/>
            <person name="Wortman J."/>
            <person name="Nusbaum C."/>
            <person name="Birren B."/>
        </authorList>
    </citation>
    <scope>NUCLEOTIDE SEQUENCE [LARGE SCALE GENOMIC DNA]</scope>
    <source>
        <strain evidence="8">ACB1</strain>
    </source>
</reference>
<dbReference type="InterPro" id="IPR000192">
    <property type="entry name" value="Aminotrans_V_dom"/>
</dbReference>
<evidence type="ECO:0000256" key="5">
    <source>
        <dbReference type="ARBA" id="ARBA00050776"/>
    </source>
</evidence>
<dbReference type="Gene3D" id="3.40.640.10">
    <property type="entry name" value="Type I PLP-dependent aspartate aminotransferase-like (Major domain)"/>
    <property type="match status" value="1"/>
</dbReference>
<dbReference type="InterPro" id="IPR020578">
    <property type="entry name" value="Aminotrans_V_PyrdxlP_BS"/>
</dbReference>
<evidence type="ECO:0000313" key="9">
    <source>
        <dbReference type="Proteomes" id="UP000018461"/>
    </source>
</evidence>
<dbReference type="EC" id="2.8.1.7" evidence="3"/>